<evidence type="ECO:0000313" key="6">
    <source>
        <dbReference type="EMBL" id="GHD56168.1"/>
    </source>
</evidence>
<dbReference type="PANTHER" id="PTHR32305">
    <property type="match status" value="1"/>
</dbReference>
<evidence type="ECO:0000256" key="2">
    <source>
        <dbReference type="ARBA" id="ARBA00005558"/>
    </source>
</evidence>
<evidence type="ECO:0000256" key="3">
    <source>
        <dbReference type="ARBA" id="ARBA00022525"/>
    </source>
</evidence>
<sequence>MNRPIDTNTSLSLTATAPLDVLYANAFSGHEALNGLGEINAQCVGSSALTLSDAIAKHVTLSLNNDADKRPLDGMCAEIGQLPLDGSGGYERYALTLRPWLWWLTLASNNRVFQNKSVPDIVKAVFAVHGFSDFQLKLNASYSAREYCVQYGESDFAFVSRLLESEGIFYFHTHTDGKHTLVLADNNDAFPACPNAACIAFRSDDMGGRVLHAIRSGQLMQQAVSTGHRTTDYEFTTPTTALYTQAQAKDGPLSRYEHPGGYTEKATGDTLAKQRVDALRSQALRFVGGSDCRWLVPGHTFTLTDHDNAAANIDWLVTVVTHEGDHQHYANRFEAIPKATPFRPLQRTPKPYMHTQTALVVGKAGEEIWTDQYGRIKVQFPWDRDGKNDENSSCWVRVAQAWTGKGFGTQFIPRIGQEVIITFIDGDPDRPLVTGCVYNGDNTLPYALPANQTQSGIKTNSSKGGGGFNELRFEDKKDGEEVFLQAQKDFNANILNDSTTTVGHDEKTTVKNDRTRTVSEGNDSTTIEKGNRTTTIKTGTESLEVKGKRTLKVDGDQSHTTGGKFEHKITGDYTLTVDGNLTIKVGGTLTLQSTGDYTAKSDGALTNQAGMALTNKAGTALTNQAGTSLDNKAGTTLTNDAGISLMNKAAAEQTVDGGGMLTVKGGIVKLN</sequence>
<dbReference type="Pfam" id="PF22178">
    <property type="entry name" value="Gp5_trimer_C"/>
    <property type="match status" value="1"/>
</dbReference>
<dbReference type="NCBIfam" id="TIGR01646">
    <property type="entry name" value="vgr_GE"/>
    <property type="match status" value="1"/>
</dbReference>
<dbReference type="Gene3D" id="2.40.50.230">
    <property type="entry name" value="Gp5 N-terminal domain"/>
    <property type="match status" value="1"/>
</dbReference>
<evidence type="ECO:0000256" key="1">
    <source>
        <dbReference type="ARBA" id="ARBA00004613"/>
    </source>
</evidence>
<comment type="subcellular location">
    <subcellularLocation>
        <location evidence="1">Secreted</location>
    </subcellularLocation>
</comment>
<dbReference type="InterPro" id="IPR006531">
    <property type="entry name" value="Gp5/Vgr_OB"/>
</dbReference>
<evidence type="ECO:0000313" key="7">
    <source>
        <dbReference type="Proteomes" id="UP000604737"/>
    </source>
</evidence>
<dbReference type="InterPro" id="IPR050708">
    <property type="entry name" value="T6SS_VgrG/RHS"/>
</dbReference>
<dbReference type="InterPro" id="IPR006533">
    <property type="entry name" value="T6SS_Vgr_RhsGE"/>
</dbReference>
<dbReference type="SUPFAM" id="SSF69255">
    <property type="entry name" value="gp5 N-terminal domain-like"/>
    <property type="match status" value="1"/>
</dbReference>
<dbReference type="Gene3D" id="3.55.50.10">
    <property type="entry name" value="Baseplate protein-like domains"/>
    <property type="match status" value="1"/>
</dbReference>
<feature type="domain" description="Gp5/Type VI secretion system Vgr C-terminal trimerisation" evidence="5">
    <location>
        <begin position="455"/>
        <end position="563"/>
    </location>
</feature>
<evidence type="ECO:0000259" key="5">
    <source>
        <dbReference type="Pfam" id="PF22178"/>
    </source>
</evidence>
<dbReference type="InterPro" id="IPR017847">
    <property type="entry name" value="T6SS_RhsGE_Vgr_subset"/>
</dbReference>
<dbReference type="RefSeq" id="WP_189458353.1">
    <property type="nucleotide sequence ID" value="NZ_BMYO01000001.1"/>
</dbReference>
<reference evidence="7" key="1">
    <citation type="journal article" date="2019" name="Int. J. Syst. Evol. Microbiol.">
        <title>The Global Catalogue of Microorganisms (GCM) 10K type strain sequencing project: providing services to taxonomists for standard genome sequencing and annotation.</title>
        <authorList>
            <consortium name="The Broad Institute Genomics Platform"/>
            <consortium name="The Broad Institute Genome Sequencing Center for Infectious Disease"/>
            <person name="Wu L."/>
            <person name="Ma J."/>
        </authorList>
    </citation>
    <scope>NUCLEOTIDE SEQUENCE [LARGE SCALE GENOMIC DNA]</scope>
    <source>
        <strain evidence="7">KCTC 23701</strain>
    </source>
</reference>
<keyword evidence="7" id="KW-1185">Reference proteome</keyword>
<dbReference type="Gene3D" id="4.10.220.110">
    <property type="match status" value="1"/>
</dbReference>
<comment type="similarity">
    <text evidence="2">Belongs to the VgrG protein family.</text>
</comment>
<dbReference type="Pfam" id="PF04717">
    <property type="entry name" value="Phage_base_V"/>
    <property type="match status" value="1"/>
</dbReference>
<dbReference type="SUPFAM" id="SSF69279">
    <property type="entry name" value="Phage tail proteins"/>
    <property type="match status" value="2"/>
</dbReference>
<feature type="domain" description="Gp5/Type VI secretion system Vgr protein OB-fold" evidence="4">
    <location>
        <begin position="371"/>
        <end position="438"/>
    </location>
</feature>
<accession>A0ABQ3GWQ6</accession>
<dbReference type="InterPro" id="IPR054030">
    <property type="entry name" value="Gp5_Vgr_C"/>
</dbReference>
<protein>
    <recommendedName>
        <fullName evidence="8">Type VI secretion system tip protein VgrG</fullName>
    </recommendedName>
</protein>
<keyword evidence="3" id="KW-0964">Secreted</keyword>
<dbReference type="NCBIfam" id="TIGR03361">
    <property type="entry name" value="VI_Rhs_Vgr"/>
    <property type="match status" value="1"/>
</dbReference>
<dbReference type="InterPro" id="IPR037026">
    <property type="entry name" value="Vgr_OB-fold_dom_sf"/>
</dbReference>
<dbReference type="Pfam" id="PF05954">
    <property type="entry name" value="Phage_GPD"/>
    <property type="match status" value="1"/>
</dbReference>
<dbReference type="Proteomes" id="UP000604737">
    <property type="component" value="Unassembled WGS sequence"/>
</dbReference>
<gene>
    <name evidence="6" type="ORF">GCM10007350_02730</name>
</gene>
<evidence type="ECO:0000259" key="4">
    <source>
        <dbReference type="Pfam" id="PF04717"/>
    </source>
</evidence>
<name>A0ABQ3GWQ6_9NEIS</name>
<comment type="caution">
    <text evidence="6">The sequence shown here is derived from an EMBL/GenBank/DDBJ whole genome shotgun (WGS) entry which is preliminary data.</text>
</comment>
<dbReference type="Gene3D" id="2.30.110.50">
    <property type="match status" value="1"/>
</dbReference>
<dbReference type="EMBL" id="BMYO01000001">
    <property type="protein sequence ID" value="GHD56168.1"/>
    <property type="molecule type" value="Genomic_DNA"/>
</dbReference>
<dbReference type="PANTHER" id="PTHR32305:SF15">
    <property type="entry name" value="PROTEIN RHSA-RELATED"/>
    <property type="match status" value="1"/>
</dbReference>
<organism evidence="6 7">
    <name type="scientific">Jeongeupia chitinilytica</name>
    <dbReference type="NCBI Taxonomy" id="1041641"/>
    <lineage>
        <taxon>Bacteria</taxon>
        <taxon>Pseudomonadati</taxon>
        <taxon>Pseudomonadota</taxon>
        <taxon>Betaproteobacteria</taxon>
        <taxon>Neisseriales</taxon>
        <taxon>Chitinibacteraceae</taxon>
        <taxon>Jeongeupia</taxon>
    </lineage>
</organism>
<dbReference type="SUPFAM" id="SSF69349">
    <property type="entry name" value="Phage fibre proteins"/>
    <property type="match status" value="1"/>
</dbReference>
<evidence type="ECO:0008006" key="8">
    <source>
        <dbReference type="Google" id="ProtNLM"/>
    </source>
</evidence>
<proteinExistence type="inferred from homology"/>